<organism evidence="2 3">
    <name type="scientific">Prorocentrum cordatum</name>
    <dbReference type="NCBI Taxonomy" id="2364126"/>
    <lineage>
        <taxon>Eukaryota</taxon>
        <taxon>Sar</taxon>
        <taxon>Alveolata</taxon>
        <taxon>Dinophyceae</taxon>
        <taxon>Prorocentrales</taxon>
        <taxon>Prorocentraceae</taxon>
        <taxon>Prorocentrum</taxon>
    </lineage>
</organism>
<evidence type="ECO:0000313" key="2">
    <source>
        <dbReference type="EMBL" id="CAK0819307.1"/>
    </source>
</evidence>
<gene>
    <name evidence="2" type="ORF">PCOR1329_LOCUS21333</name>
</gene>
<accession>A0ABN9RKZ0</accession>
<dbReference type="Proteomes" id="UP001189429">
    <property type="component" value="Unassembled WGS sequence"/>
</dbReference>
<feature type="compositionally biased region" description="Low complexity" evidence="1">
    <location>
        <begin position="34"/>
        <end position="47"/>
    </location>
</feature>
<sequence>MGRHPASAHAGAARTFCPPGADCVGGDGRRGGLCSSPGLGLGAASAAAPPPPDQRAWLEGTCPFERVRLQSVPSQSAEPFERLTA</sequence>
<comment type="caution">
    <text evidence="2">The sequence shown here is derived from an EMBL/GenBank/DDBJ whole genome shotgun (WGS) entry which is preliminary data.</text>
</comment>
<dbReference type="EMBL" id="CAUYUJ010007007">
    <property type="protein sequence ID" value="CAK0819307.1"/>
    <property type="molecule type" value="Genomic_DNA"/>
</dbReference>
<keyword evidence="3" id="KW-1185">Reference proteome</keyword>
<feature type="region of interest" description="Disordered" evidence="1">
    <location>
        <begin position="34"/>
        <end position="58"/>
    </location>
</feature>
<evidence type="ECO:0000256" key="1">
    <source>
        <dbReference type="SAM" id="MobiDB-lite"/>
    </source>
</evidence>
<reference evidence="2" key="1">
    <citation type="submission" date="2023-10" db="EMBL/GenBank/DDBJ databases">
        <authorList>
            <person name="Chen Y."/>
            <person name="Shah S."/>
            <person name="Dougan E. K."/>
            <person name="Thang M."/>
            <person name="Chan C."/>
        </authorList>
    </citation>
    <scope>NUCLEOTIDE SEQUENCE [LARGE SCALE GENOMIC DNA]</scope>
</reference>
<protein>
    <submittedName>
        <fullName evidence="2">Uncharacterized protein</fullName>
    </submittedName>
</protein>
<name>A0ABN9RKZ0_9DINO</name>
<evidence type="ECO:0000313" key="3">
    <source>
        <dbReference type="Proteomes" id="UP001189429"/>
    </source>
</evidence>
<feature type="region of interest" description="Disordered" evidence="1">
    <location>
        <begin position="1"/>
        <end position="21"/>
    </location>
</feature>
<proteinExistence type="predicted"/>